<dbReference type="SMART" id="SM00406">
    <property type="entry name" value="IGv"/>
    <property type="match status" value="1"/>
</dbReference>
<keyword evidence="1" id="KW-0391">Immunity</keyword>
<evidence type="ECO:0000259" key="4">
    <source>
        <dbReference type="PROSITE" id="PS50835"/>
    </source>
</evidence>
<reference evidence="5" key="1">
    <citation type="submission" date="2015-11" db="EMBL/GenBank/DDBJ databases">
        <authorList>
            <consortium name="International Coturnix japonica Genome Analysis Consortium"/>
            <person name="Warren W."/>
            <person name="Burt D.W."/>
            <person name="Antin P.B."/>
            <person name="Lanford R."/>
            <person name="Gros J."/>
            <person name="Wilson R.K."/>
        </authorList>
    </citation>
    <scope>NUCLEOTIDE SEQUENCE [LARGE SCALE GENOMIC DNA]</scope>
</reference>
<dbReference type="Ensembl" id="ENSCJPT00005032806.1">
    <property type="protein sequence ID" value="ENSCJPP00005024015.1"/>
    <property type="gene ID" value="ENSCJPG00005018975.1"/>
</dbReference>
<evidence type="ECO:0000256" key="2">
    <source>
        <dbReference type="ARBA" id="ARBA00023130"/>
    </source>
</evidence>
<keyword evidence="2" id="KW-1064">Adaptive immunity</keyword>
<dbReference type="Pfam" id="PF07686">
    <property type="entry name" value="V-set"/>
    <property type="match status" value="1"/>
</dbReference>
<dbReference type="InterPro" id="IPR050199">
    <property type="entry name" value="IgHV"/>
</dbReference>
<dbReference type="GO" id="GO:0002250">
    <property type="term" value="P:adaptive immune response"/>
    <property type="evidence" value="ECO:0007669"/>
    <property type="project" value="UniProtKB-KW"/>
</dbReference>
<reference evidence="5" key="2">
    <citation type="submission" date="2025-08" db="UniProtKB">
        <authorList>
            <consortium name="Ensembl"/>
        </authorList>
    </citation>
    <scope>IDENTIFICATION</scope>
</reference>
<dbReference type="SUPFAM" id="SSF48726">
    <property type="entry name" value="Immunoglobulin"/>
    <property type="match status" value="1"/>
</dbReference>
<dbReference type="Gene3D" id="2.60.40.10">
    <property type="entry name" value="Immunoglobulins"/>
    <property type="match status" value="1"/>
</dbReference>
<reference evidence="5" key="3">
    <citation type="submission" date="2025-09" db="UniProtKB">
        <authorList>
            <consortium name="Ensembl"/>
        </authorList>
    </citation>
    <scope>IDENTIFICATION</scope>
</reference>
<keyword evidence="3" id="KW-1280">Immunoglobulin</keyword>
<feature type="domain" description="Ig-like" evidence="4">
    <location>
        <begin position="23"/>
        <end position="111"/>
    </location>
</feature>
<dbReference type="InterPro" id="IPR013106">
    <property type="entry name" value="Ig_V-set"/>
</dbReference>
<protein>
    <recommendedName>
        <fullName evidence="4">Ig-like domain-containing protein</fullName>
    </recommendedName>
</protein>
<accession>A0A8C2YG46</accession>
<dbReference type="AlphaFoldDB" id="A0A8C2YG46"/>
<keyword evidence="6" id="KW-1185">Reference proteome</keyword>
<dbReference type="InterPro" id="IPR036179">
    <property type="entry name" value="Ig-like_dom_sf"/>
</dbReference>
<dbReference type="PANTHER" id="PTHR23266">
    <property type="entry name" value="IMMUNOGLOBULIN HEAVY CHAIN"/>
    <property type="match status" value="1"/>
</dbReference>
<sequence length="195" mass="20678">MPGSCCCLSSGVCAQIRLAESGGGSVKVSCHGYGVKLGGVWWYRQAPGGHLKWLSGISTDSYVVSSPEVKGRVKGFRDNSQAIISLSLHNLCPEDSARYFCAVTQEQDMLQRSDKNPFLDTVMVAGGTGLEVAGEALCCSWGVMGCQSTPQTALPFLQSSFVLTTPSLLQIPVSSVSIHLVTHLILLNHKSSVGT</sequence>
<dbReference type="GO" id="GO:0019814">
    <property type="term" value="C:immunoglobulin complex"/>
    <property type="evidence" value="ECO:0007669"/>
    <property type="project" value="UniProtKB-KW"/>
</dbReference>
<dbReference type="GO" id="GO:0005576">
    <property type="term" value="C:extracellular region"/>
    <property type="evidence" value="ECO:0007669"/>
    <property type="project" value="UniProtKB-ARBA"/>
</dbReference>
<evidence type="ECO:0000256" key="1">
    <source>
        <dbReference type="ARBA" id="ARBA00022859"/>
    </source>
</evidence>
<name>A0A8C2YG46_COTJA</name>
<proteinExistence type="predicted"/>
<dbReference type="InterPro" id="IPR007110">
    <property type="entry name" value="Ig-like_dom"/>
</dbReference>
<organism evidence="5 6">
    <name type="scientific">Coturnix japonica</name>
    <name type="common">Japanese quail</name>
    <name type="synonym">Coturnix coturnix japonica</name>
    <dbReference type="NCBI Taxonomy" id="93934"/>
    <lineage>
        <taxon>Eukaryota</taxon>
        <taxon>Metazoa</taxon>
        <taxon>Chordata</taxon>
        <taxon>Craniata</taxon>
        <taxon>Vertebrata</taxon>
        <taxon>Euteleostomi</taxon>
        <taxon>Archelosauria</taxon>
        <taxon>Archosauria</taxon>
        <taxon>Dinosauria</taxon>
        <taxon>Saurischia</taxon>
        <taxon>Theropoda</taxon>
        <taxon>Coelurosauria</taxon>
        <taxon>Aves</taxon>
        <taxon>Neognathae</taxon>
        <taxon>Galloanserae</taxon>
        <taxon>Galliformes</taxon>
        <taxon>Phasianidae</taxon>
        <taxon>Perdicinae</taxon>
        <taxon>Coturnix</taxon>
    </lineage>
</organism>
<evidence type="ECO:0000313" key="5">
    <source>
        <dbReference type="Ensembl" id="ENSCJPP00005024015.1"/>
    </source>
</evidence>
<evidence type="ECO:0000313" key="6">
    <source>
        <dbReference type="Proteomes" id="UP000694412"/>
    </source>
</evidence>
<evidence type="ECO:0000256" key="3">
    <source>
        <dbReference type="ARBA" id="ARBA00043265"/>
    </source>
</evidence>
<dbReference type="Proteomes" id="UP000694412">
    <property type="component" value="Chromosome 27"/>
</dbReference>
<dbReference type="GeneTree" id="ENSGT00940000163533"/>
<dbReference type="PROSITE" id="PS50835">
    <property type="entry name" value="IG_LIKE"/>
    <property type="match status" value="1"/>
</dbReference>
<dbReference type="InterPro" id="IPR013783">
    <property type="entry name" value="Ig-like_fold"/>
</dbReference>